<evidence type="ECO:0000259" key="2">
    <source>
        <dbReference type="Pfam" id="PF06580"/>
    </source>
</evidence>
<keyword evidence="1" id="KW-0472">Membrane</keyword>
<evidence type="ECO:0000256" key="1">
    <source>
        <dbReference type="SAM" id="Phobius"/>
    </source>
</evidence>
<keyword evidence="4" id="KW-0418">Kinase</keyword>
<keyword evidence="1" id="KW-1133">Transmembrane helix</keyword>
<evidence type="ECO:0000259" key="3">
    <source>
        <dbReference type="Pfam" id="PF13239"/>
    </source>
</evidence>
<protein>
    <submittedName>
        <fullName evidence="4">Signal transduction histidine kinase, LytS C_term similar</fullName>
    </submittedName>
</protein>
<keyword evidence="4" id="KW-0808">Transferase</keyword>
<proteinExistence type="predicted"/>
<accession>A0A375I9U8</accession>
<sequence length="108" mass="12132">MVYIVVNAMLLGFHLTGSPHRPWAGGPLMGWGIGLAVHGIMTWGRVGLLGRRWEERKIAEYMAQEQVRTLSTEKQLVEARMKLLQAQIEPHFLFNTLANVVSLIEPAP</sequence>
<feature type="domain" description="2TM" evidence="3">
    <location>
        <begin position="1"/>
        <end position="62"/>
    </location>
</feature>
<evidence type="ECO:0000313" key="4">
    <source>
        <dbReference type="EMBL" id="SPK70860.1"/>
    </source>
</evidence>
<name>A0A375I9U8_9BURK</name>
<gene>
    <name evidence="4" type="ORF">CT19425_30084</name>
</gene>
<dbReference type="EMBL" id="LT991976">
    <property type="protein sequence ID" value="SPK70860.1"/>
    <property type="molecule type" value="Genomic_DNA"/>
</dbReference>
<dbReference type="PANTHER" id="PTHR34220:SF9">
    <property type="entry name" value="SIGNAL TRANSDUCTION HISTIDINE KINASE INTERNAL REGION DOMAIN-CONTAINING PROTEIN"/>
    <property type="match status" value="1"/>
</dbReference>
<dbReference type="Pfam" id="PF13239">
    <property type="entry name" value="2TM"/>
    <property type="match status" value="1"/>
</dbReference>
<feature type="domain" description="Signal transduction histidine kinase internal region" evidence="2">
    <location>
        <begin position="79"/>
        <end position="104"/>
    </location>
</feature>
<dbReference type="GO" id="GO:0000155">
    <property type="term" value="F:phosphorelay sensor kinase activity"/>
    <property type="evidence" value="ECO:0007669"/>
    <property type="project" value="InterPro"/>
</dbReference>
<keyword evidence="1" id="KW-0812">Transmembrane</keyword>
<dbReference type="PANTHER" id="PTHR34220">
    <property type="entry name" value="SENSOR HISTIDINE KINASE YPDA"/>
    <property type="match status" value="1"/>
</dbReference>
<dbReference type="InterPro" id="IPR010559">
    <property type="entry name" value="Sig_transdc_His_kin_internal"/>
</dbReference>
<reference evidence="4 5" key="1">
    <citation type="submission" date="2018-01" db="EMBL/GenBank/DDBJ databases">
        <authorList>
            <person name="Gaut B.S."/>
            <person name="Morton B.R."/>
            <person name="Clegg M.T."/>
            <person name="Duvall M.R."/>
        </authorList>
    </citation>
    <scope>NUCLEOTIDE SEQUENCE [LARGE SCALE GENOMIC DNA]</scope>
    <source>
        <strain evidence="4">Cupriavidus taiwanensis LMG 19425</strain>
    </source>
</reference>
<dbReference type="InterPro" id="IPR050640">
    <property type="entry name" value="Bact_2-comp_sensor_kinase"/>
</dbReference>
<dbReference type="GO" id="GO:0016020">
    <property type="term" value="C:membrane"/>
    <property type="evidence" value="ECO:0007669"/>
    <property type="project" value="InterPro"/>
</dbReference>
<dbReference type="Pfam" id="PF06580">
    <property type="entry name" value="His_kinase"/>
    <property type="match status" value="1"/>
</dbReference>
<organism evidence="4 5">
    <name type="scientific">Cupriavidus taiwanensis</name>
    <dbReference type="NCBI Taxonomy" id="164546"/>
    <lineage>
        <taxon>Bacteria</taxon>
        <taxon>Pseudomonadati</taxon>
        <taxon>Pseudomonadota</taxon>
        <taxon>Betaproteobacteria</taxon>
        <taxon>Burkholderiales</taxon>
        <taxon>Burkholderiaceae</taxon>
        <taxon>Cupriavidus</taxon>
    </lineage>
</organism>
<feature type="transmembrane region" description="Helical" evidence="1">
    <location>
        <begin position="28"/>
        <end position="48"/>
    </location>
</feature>
<evidence type="ECO:0000313" key="5">
    <source>
        <dbReference type="Proteomes" id="UP000255505"/>
    </source>
</evidence>
<dbReference type="Proteomes" id="UP000255505">
    <property type="component" value="Chromosome I"/>
</dbReference>
<dbReference type="AlphaFoldDB" id="A0A375I9U8"/>
<dbReference type="InterPro" id="IPR025698">
    <property type="entry name" value="2TM_dom"/>
</dbReference>